<name>A0ABQ1IPE9_9GAMM</name>
<dbReference type="RefSeq" id="WP_188629983.1">
    <property type="nucleotide sequence ID" value="NZ_BMKE01000015.1"/>
</dbReference>
<dbReference type="InterPro" id="IPR006016">
    <property type="entry name" value="UspA"/>
</dbReference>
<dbReference type="Gene3D" id="3.40.50.12370">
    <property type="match status" value="1"/>
</dbReference>
<dbReference type="InterPro" id="IPR006015">
    <property type="entry name" value="Universal_stress_UspA"/>
</dbReference>
<accession>A0ABQ1IPE9</accession>
<comment type="caution">
    <text evidence="3">The sequence shown here is derived from an EMBL/GenBank/DDBJ whole genome shotgun (WGS) entry which is preliminary data.</text>
</comment>
<reference evidence="4" key="1">
    <citation type="journal article" date="2019" name="Int. J. Syst. Evol. Microbiol.">
        <title>The Global Catalogue of Microorganisms (GCM) 10K type strain sequencing project: providing services to taxonomists for standard genome sequencing and annotation.</title>
        <authorList>
            <consortium name="The Broad Institute Genomics Platform"/>
            <consortium name="The Broad Institute Genome Sequencing Center for Infectious Disease"/>
            <person name="Wu L."/>
            <person name="Ma J."/>
        </authorList>
    </citation>
    <scope>NUCLEOTIDE SEQUENCE [LARGE SCALE GENOMIC DNA]</scope>
    <source>
        <strain evidence="4">CGMCC 1.15923</strain>
    </source>
</reference>
<dbReference type="PRINTS" id="PR01438">
    <property type="entry name" value="UNVRSLSTRESS"/>
</dbReference>
<keyword evidence="4" id="KW-1185">Reference proteome</keyword>
<dbReference type="SUPFAM" id="SSF52402">
    <property type="entry name" value="Adenine nucleotide alpha hydrolases-like"/>
    <property type="match status" value="2"/>
</dbReference>
<protein>
    <submittedName>
        <fullName evidence="3">Universal stress protein</fullName>
    </submittedName>
</protein>
<dbReference type="Pfam" id="PF00582">
    <property type="entry name" value="Usp"/>
    <property type="match status" value="2"/>
</dbReference>
<gene>
    <name evidence="3" type="ORF">GCM10011502_20040</name>
</gene>
<feature type="domain" description="UspA" evidence="2">
    <location>
        <begin position="203"/>
        <end position="283"/>
    </location>
</feature>
<proteinExistence type="inferred from homology"/>
<evidence type="ECO:0000313" key="3">
    <source>
        <dbReference type="EMBL" id="GGB46623.1"/>
    </source>
</evidence>
<evidence type="ECO:0000313" key="4">
    <source>
        <dbReference type="Proteomes" id="UP000646152"/>
    </source>
</evidence>
<comment type="similarity">
    <text evidence="1">Belongs to the universal stress protein A family.</text>
</comment>
<feature type="domain" description="UspA" evidence="2">
    <location>
        <begin position="1"/>
        <end position="156"/>
    </location>
</feature>
<dbReference type="PANTHER" id="PTHR46268">
    <property type="entry name" value="STRESS RESPONSE PROTEIN NHAX"/>
    <property type="match status" value="1"/>
</dbReference>
<dbReference type="Proteomes" id="UP000646152">
    <property type="component" value="Unassembled WGS sequence"/>
</dbReference>
<dbReference type="CDD" id="cd00293">
    <property type="entry name" value="USP-like"/>
    <property type="match status" value="2"/>
</dbReference>
<evidence type="ECO:0000259" key="2">
    <source>
        <dbReference type="Pfam" id="PF00582"/>
    </source>
</evidence>
<sequence length="283" mass="30320">MTTNVIACIDGSSHASAVCDCASWASLRLTSPLTFLHVQDKSQAAPDRDLSGSIGLGSQEHLLAALADLDAQRSKLAIEQGRLMLEAAQARALKSGVVATSLQRHGEFVETLVELEASTRLLILGRHGEDSASAYAHLGSHVEQAIRALHCPVLVTQGQFKAPKKIMLAFDGSATTRKSVTMLAESPLLAGLELHLVLIGADTAEHQEQLKWAGVLLNDAGIHTQSHIIPGEVEQALAAYQQQHDIDMIVMGAYGHSRIRQLLVGSTTNSMIRAARVPLLILR</sequence>
<evidence type="ECO:0000256" key="1">
    <source>
        <dbReference type="ARBA" id="ARBA00008791"/>
    </source>
</evidence>
<dbReference type="EMBL" id="BMKE01000015">
    <property type="protein sequence ID" value="GGB46623.1"/>
    <property type="molecule type" value="Genomic_DNA"/>
</dbReference>
<organism evidence="3 4">
    <name type="scientific">Oceanisphaera marina</name>
    <dbReference type="NCBI Taxonomy" id="2017550"/>
    <lineage>
        <taxon>Bacteria</taxon>
        <taxon>Pseudomonadati</taxon>
        <taxon>Pseudomonadota</taxon>
        <taxon>Gammaproteobacteria</taxon>
        <taxon>Aeromonadales</taxon>
        <taxon>Aeromonadaceae</taxon>
        <taxon>Oceanisphaera</taxon>
    </lineage>
</organism>
<dbReference type="PANTHER" id="PTHR46268:SF15">
    <property type="entry name" value="UNIVERSAL STRESS PROTEIN HP_0031"/>
    <property type="match status" value="1"/>
</dbReference>